<dbReference type="Gene3D" id="3.40.50.261">
    <property type="entry name" value="Succinyl-CoA synthetase domains"/>
    <property type="match status" value="1"/>
</dbReference>
<reference evidence="2" key="1">
    <citation type="submission" date="2020-07" db="EMBL/GenBank/DDBJ databases">
        <title>Severe corrosion of carbon steel in oil field produced water can be linked to methanogenic archaea containing a special type of NiFe hydrogenase.</title>
        <authorList>
            <person name="Lahme S."/>
            <person name="Mand J."/>
            <person name="Longwell J."/>
            <person name="Smith R."/>
            <person name="Enning D."/>
        </authorList>
    </citation>
    <scope>NUCLEOTIDE SEQUENCE</scope>
    <source>
        <strain evidence="2">MIC098Bin6</strain>
    </source>
</reference>
<evidence type="ECO:0000259" key="1">
    <source>
        <dbReference type="SMART" id="SM00881"/>
    </source>
</evidence>
<dbReference type="PANTHER" id="PTHR42793">
    <property type="entry name" value="COA BINDING DOMAIN CONTAINING PROTEIN"/>
    <property type="match status" value="1"/>
</dbReference>
<dbReference type="GO" id="GO:0003824">
    <property type="term" value="F:catalytic activity"/>
    <property type="evidence" value="ECO:0007669"/>
    <property type="project" value="InterPro"/>
</dbReference>
<gene>
    <name evidence="2" type="ORF">H0S81_01100</name>
</gene>
<evidence type="ECO:0000313" key="3">
    <source>
        <dbReference type="Proteomes" id="UP000706172"/>
    </source>
</evidence>
<comment type="caution">
    <text evidence="2">The sequence shown here is derived from an EMBL/GenBank/DDBJ whole genome shotgun (WGS) entry which is preliminary data.</text>
</comment>
<dbReference type="InterPro" id="IPR036291">
    <property type="entry name" value="NAD(P)-bd_dom_sf"/>
</dbReference>
<dbReference type="PANTHER" id="PTHR42793:SF1">
    <property type="entry name" value="PEPTIDYL-LYSINE N-ACETYLTRANSFERASE PATZ"/>
    <property type="match status" value="1"/>
</dbReference>
<feature type="domain" description="CoA-binding" evidence="1">
    <location>
        <begin position="6"/>
        <end position="101"/>
    </location>
</feature>
<dbReference type="EMBL" id="JACCQK010000039">
    <property type="protein sequence ID" value="MBG0778516.1"/>
    <property type="molecule type" value="Genomic_DNA"/>
</dbReference>
<dbReference type="Gene3D" id="3.40.50.720">
    <property type="entry name" value="NAD(P)-binding Rossmann-like Domain"/>
    <property type="match status" value="1"/>
</dbReference>
<dbReference type="InterPro" id="IPR003781">
    <property type="entry name" value="CoA-bd"/>
</dbReference>
<dbReference type="InterPro" id="IPR016102">
    <property type="entry name" value="Succinyl-CoA_synth-like"/>
</dbReference>
<dbReference type="Pfam" id="PF13380">
    <property type="entry name" value="CoA_binding_2"/>
    <property type="match status" value="1"/>
</dbReference>
<sequence length="267" mass="28667">MDLTCLFRPSSMAVIGVSTTHDHHPANVIYNKNHLRYPVQTFAVNPKGGQLNRAPVYGSVAQIETAVDLAVIAVRSRFVPDVVAQCIEKGVKGAVIISGGFAETGDKNLQKEVTDLAAQADFPFVGPNCLGIYSPEAVDTFFLPGERIIHPKKGNIGFVSQSGGVLVDQMVKFAGQGIGVSAAVSIGNKACIRETHMIDWFEQDVGTRVIAFYIEGFECREGREFIKRAHTCTKPIVVLKAGKTARGIAAASSHTASVAGDYRVFSE</sequence>
<dbReference type="InterPro" id="IPR032875">
    <property type="entry name" value="Succ_CoA_lig_flav_dom"/>
</dbReference>
<protein>
    <submittedName>
        <fullName evidence="2">CoA-binding protein</fullName>
    </submittedName>
</protein>
<dbReference type="PIRSF" id="PIRSF001553">
    <property type="entry name" value="SucCS_alpha"/>
    <property type="match status" value="1"/>
</dbReference>
<dbReference type="Pfam" id="PF13607">
    <property type="entry name" value="Succ_CoA_lig"/>
    <property type="match status" value="1"/>
</dbReference>
<dbReference type="SUPFAM" id="SSF52210">
    <property type="entry name" value="Succinyl-CoA synthetase domains"/>
    <property type="match status" value="1"/>
</dbReference>
<proteinExistence type="predicted"/>
<organism evidence="2 3">
    <name type="scientific">Desulfotignum balticum</name>
    <dbReference type="NCBI Taxonomy" id="115781"/>
    <lineage>
        <taxon>Bacteria</taxon>
        <taxon>Pseudomonadati</taxon>
        <taxon>Thermodesulfobacteriota</taxon>
        <taxon>Desulfobacteria</taxon>
        <taxon>Desulfobacterales</taxon>
        <taxon>Desulfobacteraceae</taxon>
        <taxon>Desulfotignum</taxon>
    </lineage>
</organism>
<accession>A0A931G6M3</accession>
<dbReference type="Proteomes" id="UP000706172">
    <property type="component" value="Unassembled WGS sequence"/>
</dbReference>
<dbReference type="InterPro" id="IPR005810">
    <property type="entry name" value="CoA_lig_alpha"/>
</dbReference>
<evidence type="ECO:0000313" key="2">
    <source>
        <dbReference type="EMBL" id="MBG0778516.1"/>
    </source>
</evidence>
<feature type="non-terminal residue" evidence="2">
    <location>
        <position position="267"/>
    </location>
</feature>
<dbReference type="SUPFAM" id="SSF51735">
    <property type="entry name" value="NAD(P)-binding Rossmann-fold domains"/>
    <property type="match status" value="1"/>
</dbReference>
<name>A0A931G6M3_9BACT</name>
<dbReference type="AlphaFoldDB" id="A0A931G6M3"/>
<dbReference type="SMART" id="SM00881">
    <property type="entry name" value="CoA_binding"/>
    <property type="match status" value="1"/>
</dbReference>